<proteinExistence type="predicted"/>
<name>A0A087TRG3_STEMI</name>
<feature type="non-terminal residue" evidence="1">
    <location>
        <position position="45"/>
    </location>
</feature>
<protein>
    <submittedName>
        <fullName evidence="1">Uncharacterized protein</fullName>
    </submittedName>
</protein>
<sequence>MISYLHPVVLQESITCFIMQKISLIVSDSYIYMAITKGFAAMHVM</sequence>
<gene>
    <name evidence="1" type="ORF">X975_07106</name>
</gene>
<keyword evidence="2" id="KW-1185">Reference proteome</keyword>
<organism evidence="1 2">
    <name type="scientific">Stegodyphus mimosarum</name>
    <name type="common">African social velvet spider</name>
    <dbReference type="NCBI Taxonomy" id="407821"/>
    <lineage>
        <taxon>Eukaryota</taxon>
        <taxon>Metazoa</taxon>
        <taxon>Ecdysozoa</taxon>
        <taxon>Arthropoda</taxon>
        <taxon>Chelicerata</taxon>
        <taxon>Arachnida</taxon>
        <taxon>Araneae</taxon>
        <taxon>Araneomorphae</taxon>
        <taxon>Entelegynae</taxon>
        <taxon>Eresoidea</taxon>
        <taxon>Eresidae</taxon>
        <taxon>Stegodyphus</taxon>
    </lineage>
</organism>
<dbReference type="AlphaFoldDB" id="A0A087TRG3"/>
<reference evidence="1 2" key="1">
    <citation type="submission" date="2013-11" db="EMBL/GenBank/DDBJ databases">
        <title>Genome sequencing of Stegodyphus mimosarum.</title>
        <authorList>
            <person name="Bechsgaard J."/>
        </authorList>
    </citation>
    <scope>NUCLEOTIDE SEQUENCE [LARGE SCALE GENOMIC DNA]</scope>
</reference>
<evidence type="ECO:0000313" key="2">
    <source>
        <dbReference type="Proteomes" id="UP000054359"/>
    </source>
</evidence>
<evidence type="ECO:0000313" key="1">
    <source>
        <dbReference type="EMBL" id="KFM67702.1"/>
    </source>
</evidence>
<dbReference type="EMBL" id="KK116403">
    <property type="protein sequence ID" value="KFM67702.1"/>
    <property type="molecule type" value="Genomic_DNA"/>
</dbReference>
<accession>A0A087TRG3</accession>
<dbReference type="Proteomes" id="UP000054359">
    <property type="component" value="Unassembled WGS sequence"/>
</dbReference>